<dbReference type="Gene3D" id="3.30.70.1440">
    <property type="entry name" value="Multidrug efflux transporter AcrB pore domain"/>
    <property type="match status" value="1"/>
</dbReference>
<feature type="transmembrane region" description="Helical" evidence="1">
    <location>
        <begin position="881"/>
        <end position="901"/>
    </location>
</feature>
<feature type="transmembrane region" description="Helical" evidence="1">
    <location>
        <begin position="383"/>
        <end position="408"/>
    </location>
</feature>
<dbReference type="RefSeq" id="WP_245913042.1">
    <property type="nucleotide sequence ID" value="NZ_QBKS01000002.1"/>
</dbReference>
<reference evidence="2 3" key="1">
    <citation type="submission" date="2018-04" db="EMBL/GenBank/DDBJ databases">
        <title>Genomic Encyclopedia of Archaeal and Bacterial Type Strains, Phase II (KMG-II): from individual species to whole genera.</title>
        <authorList>
            <person name="Goeker M."/>
        </authorList>
    </citation>
    <scope>NUCLEOTIDE SEQUENCE [LARGE SCALE GENOMIC DNA]</scope>
    <source>
        <strain evidence="2 3">DSM 100977</strain>
    </source>
</reference>
<dbReference type="PRINTS" id="PR00702">
    <property type="entry name" value="ACRIFLAVINRP"/>
</dbReference>
<dbReference type="Pfam" id="PF00873">
    <property type="entry name" value="ACR_tran"/>
    <property type="match status" value="1"/>
</dbReference>
<feature type="transmembrane region" description="Helical" evidence="1">
    <location>
        <begin position="980"/>
        <end position="999"/>
    </location>
</feature>
<keyword evidence="3" id="KW-1185">Reference proteome</keyword>
<feature type="transmembrane region" description="Helical" evidence="1">
    <location>
        <begin position="331"/>
        <end position="350"/>
    </location>
</feature>
<evidence type="ECO:0000256" key="1">
    <source>
        <dbReference type="SAM" id="Phobius"/>
    </source>
</evidence>
<dbReference type="Gene3D" id="3.30.70.1430">
    <property type="entry name" value="Multidrug efflux transporter AcrB pore domain"/>
    <property type="match status" value="2"/>
</dbReference>
<dbReference type="InterPro" id="IPR001036">
    <property type="entry name" value="Acrflvin-R"/>
</dbReference>
<dbReference type="EMBL" id="QBKS01000002">
    <property type="protein sequence ID" value="PTX54190.1"/>
    <property type="molecule type" value="Genomic_DNA"/>
</dbReference>
<dbReference type="Gene3D" id="3.30.70.1320">
    <property type="entry name" value="Multidrug efflux transporter AcrB pore domain like"/>
    <property type="match status" value="1"/>
</dbReference>
<accession>A0A2T6BDQ3</accession>
<comment type="caution">
    <text evidence="2">The sequence shown here is derived from an EMBL/GenBank/DDBJ whole genome shotgun (WGS) entry which is preliminary data.</text>
</comment>
<name>A0A2T6BDQ3_9RHOB</name>
<feature type="transmembrane region" description="Helical" evidence="1">
    <location>
        <begin position="357"/>
        <end position="377"/>
    </location>
</feature>
<organism evidence="2 3">
    <name type="scientific">Litoreibacter ponti</name>
    <dbReference type="NCBI Taxonomy" id="1510457"/>
    <lineage>
        <taxon>Bacteria</taxon>
        <taxon>Pseudomonadati</taxon>
        <taxon>Pseudomonadota</taxon>
        <taxon>Alphaproteobacteria</taxon>
        <taxon>Rhodobacterales</taxon>
        <taxon>Roseobacteraceae</taxon>
        <taxon>Litoreibacter</taxon>
    </lineage>
</organism>
<feature type="transmembrane region" description="Helical" evidence="1">
    <location>
        <begin position="934"/>
        <end position="959"/>
    </location>
</feature>
<sequence>MNAAIKWMTEHPVAAWLAMMLMVGAGALTAMNLPQKTFPEFALDSVSISVSYPGASPTEIQASIVRPIEDELSGVDGIDDITANISEGRGGITVTFLDGEDIEAKLDEVKTEVEGITVFPDDADDPVVVRSDNSTRVLEIAVHGDASEQVLKEEARRLKNELIAIDGISFAEVSNVRDYEISIEIDRDTLRAYGMTLGEVAQIVGLNSLELPGGSIETQSVAIPIRTVGRNYTQADFENIVIRANDTGAQVLLRDVATVRDGFEDSDLSSTFNGDPSVSVNVYRVGDEQVLEIVALAEAHLAQDFRPSLEQGIEATIWQNEATQLQSRIDLLTENAAIGLSLVILCLALFLDIRLAFWSAVGIGISFAATFIVMGILGMSINMISLFGFILAIGIVVDNAIVVSENIYKNGEDGAAPLEAAVKGTQRIAVPVVFSTLTTLVAFWPLLQMPAPLGSFLGDIPTVVMIVLTLSMLQALLILPRNLSNLDIGPDYRPNIVFRMIGAVRRVIDRGLQWFIRNPLDAILRFCVTRFLVPIAGVIALMTITIGLITHGYVRFSFFPEIQGEFVTAAVEMNDGTTFDRTENVAETLRLAAIRAGDRLQETLPDDAPDVVIGQYVVVGIGAGGGGPTGDAAPTAPTLAQVVVEVTKASARDWETAAYEALWREEVGQIAGVNTLTISSSLVDAGDAIAVELSLPGEQDISPIVSELREGLSSVPGIFQILDDNSSGKLEYKLELKPEARLYGLTLQDLATQTRNGFFGVEATTVQRGQDSVEVVVRFPSDDRDSLSDLLDTRIATASGDLIPLSTVARLVEGLSPSEILRQNGRRVTTVTADVDESVITNGEANRIIREDLLPPLLEANPGLNASFGGEQETQGDAQAALGQALGIALFVIFALLAMIFRSFVQPLVVMIAIPLGLIGAVTGHVILGIPLGLLSFFGIIGLAGVVINNSLVMIDLYNEYLDRGYAVKDAVVEGTKDRFRPILLTSITTFLGVYPLIMETSLQAQFLIPLAVSIGYGVLIGTGVIILAIPAVFILVHHISTGVASVLGGLTGTSRTPRKEKAQAAE</sequence>
<dbReference type="SUPFAM" id="SSF82866">
    <property type="entry name" value="Multidrug efflux transporter AcrB transmembrane domain"/>
    <property type="match status" value="2"/>
</dbReference>
<feature type="transmembrane region" description="Helical" evidence="1">
    <location>
        <begin position="459"/>
        <end position="479"/>
    </location>
</feature>
<keyword evidence="1" id="KW-0812">Transmembrane</keyword>
<dbReference type="AlphaFoldDB" id="A0A2T6BDQ3"/>
<feature type="transmembrane region" description="Helical" evidence="1">
    <location>
        <begin position="908"/>
        <end position="928"/>
    </location>
</feature>
<dbReference type="PANTHER" id="PTHR32063">
    <property type="match status" value="1"/>
</dbReference>
<dbReference type="GO" id="GO:0042910">
    <property type="term" value="F:xenobiotic transmembrane transporter activity"/>
    <property type="evidence" value="ECO:0007669"/>
    <property type="project" value="TreeGrafter"/>
</dbReference>
<dbReference type="InterPro" id="IPR027463">
    <property type="entry name" value="AcrB_DN_DC_subdom"/>
</dbReference>
<keyword evidence="1" id="KW-1133">Transmembrane helix</keyword>
<dbReference type="Gene3D" id="3.30.2090.10">
    <property type="entry name" value="Multidrug efflux transporter AcrB TolC docking domain, DN and DC subdomains"/>
    <property type="match status" value="2"/>
</dbReference>
<protein>
    <submittedName>
        <fullName evidence="2">Multidrug efflux pump subunit AcrB</fullName>
    </submittedName>
</protein>
<evidence type="ECO:0000313" key="3">
    <source>
        <dbReference type="Proteomes" id="UP000243978"/>
    </source>
</evidence>
<proteinExistence type="predicted"/>
<dbReference type="GO" id="GO:0005886">
    <property type="term" value="C:plasma membrane"/>
    <property type="evidence" value="ECO:0007669"/>
    <property type="project" value="TreeGrafter"/>
</dbReference>
<keyword evidence="1" id="KW-0472">Membrane</keyword>
<feature type="transmembrane region" description="Helical" evidence="1">
    <location>
        <begin position="428"/>
        <end position="447"/>
    </location>
</feature>
<feature type="transmembrane region" description="Helical" evidence="1">
    <location>
        <begin position="531"/>
        <end position="554"/>
    </location>
</feature>
<dbReference type="PANTHER" id="PTHR32063:SF33">
    <property type="entry name" value="RND SUPERFAMILY EFFLUX PUMP PERMEASE COMPONENT"/>
    <property type="match status" value="1"/>
</dbReference>
<gene>
    <name evidence="2" type="ORF">C8N43_3000</name>
</gene>
<dbReference type="Gene3D" id="1.20.1640.10">
    <property type="entry name" value="Multidrug efflux transporter AcrB transmembrane domain"/>
    <property type="match status" value="2"/>
</dbReference>
<dbReference type="Proteomes" id="UP000243978">
    <property type="component" value="Unassembled WGS sequence"/>
</dbReference>
<dbReference type="SUPFAM" id="SSF82693">
    <property type="entry name" value="Multidrug efflux transporter AcrB pore domain, PN1, PN2, PC1 and PC2 subdomains"/>
    <property type="match status" value="2"/>
</dbReference>
<evidence type="ECO:0000313" key="2">
    <source>
        <dbReference type="EMBL" id="PTX54190.1"/>
    </source>
</evidence>
<dbReference type="SUPFAM" id="SSF82714">
    <property type="entry name" value="Multidrug efflux transporter AcrB TolC docking domain, DN and DC subdomains"/>
    <property type="match status" value="2"/>
</dbReference>
<feature type="transmembrane region" description="Helical" evidence="1">
    <location>
        <begin position="1011"/>
        <end position="1037"/>
    </location>
</feature>